<dbReference type="Proteomes" id="UP000639772">
    <property type="component" value="Chromosome 3"/>
</dbReference>
<accession>A0A835REU4</accession>
<reference evidence="2 3" key="1">
    <citation type="journal article" date="2020" name="Nat. Food">
        <title>A phased Vanilla planifolia genome enables genetic improvement of flavour and production.</title>
        <authorList>
            <person name="Hasing T."/>
            <person name="Tang H."/>
            <person name="Brym M."/>
            <person name="Khazi F."/>
            <person name="Huang T."/>
            <person name="Chambers A.H."/>
        </authorList>
    </citation>
    <scope>NUCLEOTIDE SEQUENCE [LARGE SCALE GENOMIC DNA]</scope>
    <source>
        <tissue evidence="2">Leaf</tissue>
    </source>
</reference>
<feature type="region of interest" description="Disordered" evidence="1">
    <location>
        <begin position="88"/>
        <end position="117"/>
    </location>
</feature>
<evidence type="ECO:0000256" key="1">
    <source>
        <dbReference type="SAM" id="MobiDB-lite"/>
    </source>
</evidence>
<feature type="compositionally biased region" description="Basic residues" evidence="1">
    <location>
        <begin position="92"/>
        <end position="101"/>
    </location>
</feature>
<evidence type="ECO:0000313" key="3">
    <source>
        <dbReference type="Proteomes" id="UP000639772"/>
    </source>
</evidence>
<organism evidence="2 3">
    <name type="scientific">Vanilla planifolia</name>
    <name type="common">Vanilla</name>
    <dbReference type="NCBI Taxonomy" id="51239"/>
    <lineage>
        <taxon>Eukaryota</taxon>
        <taxon>Viridiplantae</taxon>
        <taxon>Streptophyta</taxon>
        <taxon>Embryophyta</taxon>
        <taxon>Tracheophyta</taxon>
        <taxon>Spermatophyta</taxon>
        <taxon>Magnoliopsida</taxon>
        <taxon>Liliopsida</taxon>
        <taxon>Asparagales</taxon>
        <taxon>Orchidaceae</taxon>
        <taxon>Vanilloideae</taxon>
        <taxon>Vanilleae</taxon>
        <taxon>Vanilla</taxon>
    </lineage>
</organism>
<evidence type="ECO:0000313" key="2">
    <source>
        <dbReference type="EMBL" id="KAG0489814.1"/>
    </source>
</evidence>
<comment type="caution">
    <text evidence="2">The sequence shown here is derived from an EMBL/GenBank/DDBJ whole genome shotgun (WGS) entry which is preliminary data.</text>
</comment>
<sequence>MAVIQKSTKRSNENEPSNCFTNCTALTSLDASIGRRHSGNSCNRSFHQKRFPYQHLGDPRQTEPNARRRPPPPADAVHYFLKIASSSTERRNMRRRRRVAKPWRGEAESSFFFSPNT</sequence>
<proteinExistence type="predicted"/>
<protein>
    <submittedName>
        <fullName evidence="2">Uncharacterized protein</fullName>
    </submittedName>
</protein>
<gene>
    <name evidence="2" type="ORF">HPP92_006677</name>
</gene>
<name>A0A835REU4_VANPL</name>
<dbReference type="AlphaFoldDB" id="A0A835REU4"/>
<dbReference type="EMBL" id="JADCNM010000003">
    <property type="protein sequence ID" value="KAG0489814.1"/>
    <property type="molecule type" value="Genomic_DNA"/>
</dbReference>
<feature type="region of interest" description="Disordered" evidence="1">
    <location>
        <begin position="38"/>
        <end position="75"/>
    </location>
</feature>